<dbReference type="EMBL" id="JH600070">
    <property type="protein sequence ID" value="EIJ42545.1"/>
    <property type="molecule type" value="Genomic_DNA"/>
</dbReference>
<feature type="binding site" evidence="2">
    <location>
        <begin position="192"/>
        <end position="195"/>
    </location>
    <ligand>
        <name>substrate</name>
    </ligand>
</feature>
<feature type="active site" description="Nucleophile" evidence="1">
    <location>
        <position position="164"/>
    </location>
</feature>
<dbReference type="InterPro" id="IPR029055">
    <property type="entry name" value="Ntn_hydrolases_N"/>
</dbReference>
<evidence type="ECO:0000256" key="2">
    <source>
        <dbReference type="PIRSR" id="PIRSR600246-2"/>
    </source>
</evidence>
<dbReference type="STRING" id="395493.BegalDRAFT_1666"/>
<dbReference type="SUPFAM" id="SSF56235">
    <property type="entry name" value="N-terminal nucleophile aminohydrolases (Ntn hydrolases)"/>
    <property type="match status" value="1"/>
</dbReference>
<keyword evidence="5" id="KW-1185">Reference proteome</keyword>
<dbReference type="GO" id="GO:0016811">
    <property type="term" value="F:hydrolase activity, acting on carbon-nitrogen (but not peptide) bonds, in linear amides"/>
    <property type="evidence" value="ECO:0007669"/>
    <property type="project" value="UniProtKB-ARBA"/>
</dbReference>
<dbReference type="OrthoDB" id="9780217at2"/>
<dbReference type="PANTHER" id="PTHR10188">
    <property type="entry name" value="L-ASPARAGINASE"/>
    <property type="match status" value="1"/>
</dbReference>
<dbReference type="RefSeq" id="WP_002685584.1">
    <property type="nucleotide sequence ID" value="NZ_JH600070.1"/>
</dbReference>
<reference evidence="4 5" key="1">
    <citation type="submission" date="2011-11" db="EMBL/GenBank/DDBJ databases">
        <title>Improved High-Quality Draft sequence of Beggiatoa alba B18lD.</title>
        <authorList>
            <consortium name="US DOE Joint Genome Institute"/>
            <person name="Lucas S."/>
            <person name="Han J."/>
            <person name="Lapidus A."/>
            <person name="Cheng J.-F."/>
            <person name="Goodwin L."/>
            <person name="Pitluck S."/>
            <person name="Peters L."/>
            <person name="Mikhailova N."/>
            <person name="Held B."/>
            <person name="Detter J.C."/>
            <person name="Han C."/>
            <person name="Tapia R."/>
            <person name="Land M."/>
            <person name="Hauser L."/>
            <person name="Kyrpides N."/>
            <person name="Ivanova N."/>
            <person name="Pagani I."/>
            <person name="Samuel K."/>
            <person name="Teske A."/>
            <person name="Mueller J."/>
            <person name="Woyke T."/>
        </authorList>
    </citation>
    <scope>NUCLEOTIDE SEQUENCE [LARGE SCALE GENOMIC DNA]</scope>
    <source>
        <strain evidence="4 5">B18LD</strain>
    </source>
</reference>
<protein>
    <submittedName>
        <fullName evidence="4">Asparaginase</fullName>
    </submittedName>
</protein>
<evidence type="ECO:0000313" key="5">
    <source>
        <dbReference type="Proteomes" id="UP000005744"/>
    </source>
</evidence>
<dbReference type="PANTHER" id="PTHR10188:SF6">
    <property type="entry name" value="N(4)-(BETA-N-ACETYLGLUCOSAMINYL)-L-ASPARAGINASE"/>
    <property type="match status" value="1"/>
</dbReference>
<dbReference type="HOGENOM" id="CLU_021603_1_2_6"/>
<dbReference type="Proteomes" id="UP000005744">
    <property type="component" value="Unassembled WGS sequence"/>
</dbReference>
<evidence type="ECO:0000256" key="3">
    <source>
        <dbReference type="PIRSR" id="PIRSR600246-3"/>
    </source>
</evidence>
<sequence length="294" mass="31572">MQTYPEIAPKLVIHGGLLDTRKTLTQARHTQEKFHDALAAVVKESFDILCSVGARNAVLYAVRALENEPLFNAGTGSVLQSDGQARMSAGLIDSQTGHFSGVINVQHVKNPIDIAQLLAKEPNSILAGELATRYAQQRNIPYYNPITSARQQEYEQQSMHQTGTVGAVALDSKGVICAGTSTGGIGGEIPGRVSDSPTVAGTYASSVAGVSCTGIGEQIIDHAVATRIVTRVQDGIPLQIAVDKTLLEARVRDYCFGLISLDYTGKVVVGKTQEQEYYQLLYASYDGQRLSVYP</sequence>
<proteinExistence type="predicted"/>
<evidence type="ECO:0000313" key="4">
    <source>
        <dbReference type="EMBL" id="EIJ42545.1"/>
    </source>
</evidence>
<dbReference type="eggNOG" id="COG1446">
    <property type="taxonomic scope" value="Bacteria"/>
</dbReference>
<dbReference type="CDD" id="cd14949">
    <property type="entry name" value="Asparaginase_2_like_3"/>
    <property type="match status" value="1"/>
</dbReference>
<evidence type="ECO:0000256" key="1">
    <source>
        <dbReference type="PIRSR" id="PIRSR600246-1"/>
    </source>
</evidence>
<organism evidence="4 5">
    <name type="scientific">Beggiatoa alba B18LD</name>
    <dbReference type="NCBI Taxonomy" id="395493"/>
    <lineage>
        <taxon>Bacteria</taxon>
        <taxon>Pseudomonadati</taxon>
        <taxon>Pseudomonadota</taxon>
        <taxon>Gammaproteobacteria</taxon>
        <taxon>Thiotrichales</taxon>
        <taxon>Thiotrichaceae</taxon>
        <taxon>Beggiatoa</taxon>
    </lineage>
</organism>
<feature type="site" description="Cleavage; by autolysis" evidence="3">
    <location>
        <begin position="163"/>
        <end position="164"/>
    </location>
</feature>
<dbReference type="Gene3D" id="3.60.20.30">
    <property type="entry name" value="(Glycosyl)asparaginase"/>
    <property type="match status" value="1"/>
</dbReference>
<dbReference type="Pfam" id="PF01112">
    <property type="entry name" value="Asparaginase_2"/>
    <property type="match status" value="1"/>
</dbReference>
<gene>
    <name evidence="4" type="ORF">BegalDRAFT_1666</name>
</gene>
<dbReference type="AlphaFoldDB" id="I3CG02"/>
<feature type="binding site" evidence="2">
    <location>
        <begin position="213"/>
        <end position="216"/>
    </location>
    <ligand>
        <name>substrate</name>
    </ligand>
</feature>
<dbReference type="InterPro" id="IPR000246">
    <property type="entry name" value="Peptidase_T2"/>
</dbReference>
<name>I3CG02_9GAMM</name>
<accession>I3CG02</accession>